<organism evidence="9 10">
    <name type="scientific">Mucilaginibacter robiniae</name>
    <dbReference type="NCBI Taxonomy" id="2728022"/>
    <lineage>
        <taxon>Bacteria</taxon>
        <taxon>Pseudomonadati</taxon>
        <taxon>Bacteroidota</taxon>
        <taxon>Sphingobacteriia</taxon>
        <taxon>Sphingobacteriales</taxon>
        <taxon>Sphingobacteriaceae</taxon>
        <taxon>Mucilaginibacter</taxon>
    </lineage>
</organism>
<dbReference type="AlphaFoldDB" id="A0A7L5E1E1"/>
<evidence type="ECO:0000256" key="5">
    <source>
        <dbReference type="ARBA" id="ARBA00022989"/>
    </source>
</evidence>
<dbReference type="RefSeq" id="WP_169608542.1">
    <property type="nucleotide sequence ID" value="NZ_CP051682.1"/>
</dbReference>
<dbReference type="Proteomes" id="UP000503278">
    <property type="component" value="Chromosome"/>
</dbReference>
<accession>A0A7L5E1E1</accession>
<dbReference type="PANTHER" id="PTHR34582">
    <property type="entry name" value="UPF0702 TRANSMEMBRANE PROTEIN YCAP"/>
    <property type="match status" value="1"/>
</dbReference>
<evidence type="ECO:0000256" key="4">
    <source>
        <dbReference type="ARBA" id="ARBA00022692"/>
    </source>
</evidence>
<evidence type="ECO:0000256" key="7">
    <source>
        <dbReference type="SAM" id="Phobius"/>
    </source>
</evidence>
<evidence type="ECO:0000313" key="9">
    <source>
        <dbReference type="EMBL" id="QJD96851.1"/>
    </source>
</evidence>
<feature type="transmembrane region" description="Helical" evidence="7">
    <location>
        <begin position="27"/>
        <end position="46"/>
    </location>
</feature>
<keyword evidence="5 7" id="KW-1133">Transmembrane helix</keyword>
<proteinExistence type="inferred from homology"/>
<sequence length="229" mass="25921">MQTEDVKLTDWARILVGDVPYSFYIELIIRAAFVYLLLIVSMRLIGKRMSSQIGRTEMAALVSLAAAIGVPLQAPDRGLLPAVAIAIVVVFTERWIAARAYKSQNFEKFIQGNIDVLVKDSVMDLKNMKKVRLTRERLVSQLRSNGIKQLGEVKRFYMEANGSFTLIQEETPKPGLSIIPHWDEDFNNRFKKTGEKMVCQTCGLTQKKSDDDKQQCPQCGDCKWTDAVE</sequence>
<keyword evidence="4 7" id="KW-0812">Transmembrane</keyword>
<comment type="subcellular location">
    <subcellularLocation>
        <location evidence="1">Cell membrane</location>
        <topology evidence="1">Multi-pass membrane protein</topology>
    </subcellularLocation>
</comment>
<dbReference type="Pfam" id="PF04239">
    <property type="entry name" value="DUF421"/>
    <property type="match status" value="1"/>
</dbReference>
<keyword evidence="10" id="KW-1185">Reference proteome</keyword>
<keyword evidence="6 7" id="KW-0472">Membrane</keyword>
<name>A0A7L5E1E1_9SPHI</name>
<evidence type="ECO:0000256" key="2">
    <source>
        <dbReference type="ARBA" id="ARBA00006448"/>
    </source>
</evidence>
<feature type="transmembrane region" description="Helical" evidence="7">
    <location>
        <begin position="80"/>
        <end position="97"/>
    </location>
</feature>
<dbReference type="EMBL" id="CP051682">
    <property type="protein sequence ID" value="QJD96851.1"/>
    <property type="molecule type" value="Genomic_DNA"/>
</dbReference>
<evidence type="ECO:0000256" key="1">
    <source>
        <dbReference type="ARBA" id="ARBA00004651"/>
    </source>
</evidence>
<dbReference type="InterPro" id="IPR007353">
    <property type="entry name" value="DUF421"/>
</dbReference>
<dbReference type="Gene3D" id="3.30.240.20">
    <property type="entry name" value="bsu07140 like domains"/>
    <property type="match status" value="1"/>
</dbReference>
<dbReference type="KEGG" id="mrob:HH214_13720"/>
<dbReference type="InterPro" id="IPR023090">
    <property type="entry name" value="UPF0702_alpha/beta_dom_sf"/>
</dbReference>
<protein>
    <submittedName>
        <fullName evidence="9">DUF421 domain-containing protein</fullName>
    </submittedName>
</protein>
<evidence type="ECO:0000256" key="3">
    <source>
        <dbReference type="ARBA" id="ARBA00022475"/>
    </source>
</evidence>
<gene>
    <name evidence="9" type="ORF">HH214_13720</name>
</gene>
<feature type="transmembrane region" description="Helical" evidence="7">
    <location>
        <begin position="58"/>
        <end position="74"/>
    </location>
</feature>
<dbReference type="PANTHER" id="PTHR34582:SF6">
    <property type="entry name" value="UPF0702 TRANSMEMBRANE PROTEIN YCAP"/>
    <property type="match status" value="1"/>
</dbReference>
<evidence type="ECO:0000259" key="8">
    <source>
        <dbReference type="Pfam" id="PF04239"/>
    </source>
</evidence>
<evidence type="ECO:0000313" key="10">
    <source>
        <dbReference type="Proteomes" id="UP000503278"/>
    </source>
</evidence>
<reference evidence="9 10" key="1">
    <citation type="submission" date="2020-04" db="EMBL/GenBank/DDBJ databases">
        <title>Genome sequencing of novel species.</title>
        <authorList>
            <person name="Heo J."/>
            <person name="Kim S.-J."/>
            <person name="Kim J.-S."/>
            <person name="Hong S.-B."/>
            <person name="Kwon S.-W."/>
        </authorList>
    </citation>
    <scope>NUCLEOTIDE SEQUENCE [LARGE SCALE GENOMIC DNA]</scope>
    <source>
        <strain evidence="9 10">F39-2</strain>
    </source>
</reference>
<dbReference type="GO" id="GO:0005886">
    <property type="term" value="C:plasma membrane"/>
    <property type="evidence" value="ECO:0007669"/>
    <property type="project" value="UniProtKB-SubCell"/>
</dbReference>
<evidence type="ECO:0000256" key="6">
    <source>
        <dbReference type="ARBA" id="ARBA00023136"/>
    </source>
</evidence>
<feature type="domain" description="YetF C-terminal" evidence="8">
    <location>
        <begin position="102"/>
        <end position="175"/>
    </location>
</feature>
<comment type="similarity">
    <text evidence="2">Belongs to the UPF0702 family.</text>
</comment>
<keyword evidence="3" id="KW-1003">Cell membrane</keyword>